<protein>
    <submittedName>
        <fullName evidence="3">Diguanylate cyclase</fullName>
        <ecNumber evidence="3">2.7.7.65</ecNumber>
    </submittedName>
</protein>
<feature type="domain" description="GGDEF" evidence="2">
    <location>
        <begin position="78"/>
        <end position="123"/>
    </location>
</feature>
<dbReference type="Proteomes" id="UP001168640">
    <property type="component" value="Unassembled WGS sequence"/>
</dbReference>
<evidence type="ECO:0000313" key="3">
    <source>
        <dbReference type="EMBL" id="MDO3722046.1"/>
    </source>
</evidence>
<dbReference type="EC" id="2.7.7.65" evidence="3"/>
<keyword evidence="3" id="KW-0808">Transferase</keyword>
<keyword evidence="4" id="KW-1185">Reference proteome</keyword>
<dbReference type="NCBIfam" id="TIGR00254">
    <property type="entry name" value="GGDEF"/>
    <property type="match status" value="1"/>
</dbReference>
<dbReference type="Pfam" id="PF00990">
    <property type="entry name" value="GGDEF"/>
    <property type="match status" value="1"/>
</dbReference>
<comment type="caution">
    <text evidence="3">The sequence shown here is derived from an EMBL/GenBank/DDBJ whole genome shotgun (WGS) entry which is preliminary data.</text>
</comment>
<dbReference type="SUPFAM" id="SSF55073">
    <property type="entry name" value="Nucleotide cyclase"/>
    <property type="match status" value="1"/>
</dbReference>
<organism evidence="3 4">
    <name type="scientific">Marinobacter suaedae</name>
    <dbReference type="NCBI Taxonomy" id="3057675"/>
    <lineage>
        <taxon>Bacteria</taxon>
        <taxon>Pseudomonadati</taxon>
        <taxon>Pseudomonadota</taxon>
        <taxon>Gammaproteobacteria</taxon>
        <taxon>Pseudomonadales</taxon>
        <taxon>Marinobacteraceae</taxon>
        <taxon>Marinobacter</taxon>
    </lineage>
</organism>
<evidence type="ECO:0000256" key="1">
    <source>
        <dbReference type="SAM" id="MobiDB-lite"/>
    </source>
</evidence>
<keyword evidence="3" id="KW-0548">Nucleotidyltransferase</keyword>
<sequence>MQEFTTATAPPNPLSVDFTFIHRFGRQIGAEILTPHPETSKALQQDLCRPIFFGRNLCEYRLSLEGECWATLIISQRQKMPEDAYSLLLVEINYVKQINDTVGHVAGDHLLRCVGEYLEQDVRCCRTTSAAHREHRGGVWWRVQFGNRQMKSGNSSQGKAARAVDCPGRRSAQSGQTERPEQY</sequence>
<dbReference type="RefSeq" id="WP_302909811.1">
    <property type="nucleotide sequence ID" value="NZ_JAUMIS010000002.1"/>
</dbReference>
<dbReference type="GO" id="GO:0052621">
    <property type="term" value="F:diguanylate cyclase activity"/>
    <property type="evidence" value="ECO:0007669"/>
    <property type="project" value="UniProtKB-EC"/>
</dbReference>
<reference evidence="3" key="1">
    <citation type="submission" date="2023-07" db="EMBL/GenBank/DDBJ databases">
        <title>Marinobacter sp. chi1 genome sequencing and assembly.</title>
        <authorList>
            <person name="Park S."/>
        </authorList>
    </citation>
    <scope>NUCLEOTIDE SEQUENCE</scope>
    <source>
        <strain evidence="3">Chi1</strain>
    </source>
</reference>
<dbReference type="InterPro" id="IPR043128">
    <property type="entry name" value="Rev_trsase/Diguanyl_cyclase"/>
</dbReference>
<proteinExistence type="predicted"/>
<dbReference type="Gene3D" id="3.30.70.270">
    <property type="match status" value="1"/>
</dbReference>
<dbReference type="InterPro" id="IPR029787">
    <property type="entry name" value="Nucleotide_cyclase"/>
</dbReference>
<name>A0ABT8W1G6_9GAMM</name>
<evidence type="ECO:0000259" key="2">
    <source>
        <dbReference type="Pfam" id="PF00990"/>
    </source>
</evidence>
<feature type="region of interest" description="Disordered" evidence="1">
    <location>
        <begin position="150"/>
        <end position="183"/>
    </location>
</feature>
<gene>
    <name evidence="3" type="ORF">QVZ43_09955</name>
</gene>
<dbReference type="EMBL" id="JAUMIS010000002">
    <property type="protein sequence ID" value="MDO3722046.1"/>
    <property type="molecule type" value="Genomic_DNA"/>
</dbReference>
<evidence type="ECO:0000313" key="4">
    <source>
        <dbReference type="Proteomes" id="UP001168640"/>
    </source>
</evidence>
<accession>A0ABT8W1G6</accession>
<dbReference type="InterPro" id="IPR000160">
    <property type="entry name" value="GGDEF_dom"/>
</dbReference>